<gene>
    <name evidence="1" type="ORF">TKK_012454</name>
</gene>
<sequence length="161" mass="18757">MALSPNNNYNNNDDFMRRDSPSALAAPLGTHFDITIQPFFQYFFYLYRTCPLRKFHTARTRTTRRFAYRFTCAAAAVRGLLLKLGWHRKYAGTTAPVIIQRRYKREIRKNTTGLRRASGKRKRVVELMTRRATATDDDERNELITARCSPVARVIDRCSCI</sequence>
<accession>A0ABD2WJH2</accession>
<keyword evidence="2" id="KW-1185">Reference proteome</keyword>
<proteinExistence type="predicted"/>
<dbReference type="EMBL" id="JBJJXI010000100">
    <property type="protein sequence ID" value="KAL3393211.1"/>
    <property type="molecule type" value="Genomic_DNA"/>
</dbReference>
<dbReference type="Proteomes" id="UP001627154">
    <property type="component" value="Unassembled WGS sequence"/>
</dbReference>
<name>A0ABD2WJH2_9HYME</name>
<evidence type="ECO:0000313" key="1">
    <source>
        <dbReference type="EMBL" id="KAL3393211.1"/>
    </source>
</evidence>
<dbReference type="AlphaFoldDB" id="A0ABD2WJH2"/>
<organism evidence="1 2">
    <name type="scientific">Trichogramma kaykai</name>
    <dbReference type="NCBI Taxonomy" id="54128"/>
    <lineage>
        <taxon>Eukaryota</taxon>
        <taxon>Metazoa</taxon>
        <taxon>Ecdysozoa</taxon>
        <taxon>Arthropoda</taxon>
        <taxon>Hexapoda</taxon>
        <taxon>Insecta</taxon>
        <taxon>Pterygota</taxon>
        <taxon>Neoptera</taxon>
        <taxon>Endopterygota</taxon>
        <taxon>Hymenoptera</taxon>
        <taxon>Apocrita</taxon>
        <taxon>Proctotrupomorpha</taxon>
        <taxon>Chalcidoidea</taxon>
        <taxon>Trichogrammatidae</taxon>
        <taxon>Trichogramma</taxon>
    </lineage>
</organism>
<comment type="caution">
    <text evidence="1">The sequence shown here is derived from an EMBL/GenBank/DDBJ whole genome shotgun (WGS) entry which is preliminary data.</text>
</comment>
<evidence type="ECO:0000313" key="2">
    <source>
        <dbReference type="Proteomes" id="UP001627154"/>
    </source>
</evidence>
<reference evidence="1 2" key="1">
    <citation type="journal article" date="2024" name="bioRxiv">
        <title>A reference genome for Trichogramma kaykai: A tiny desert-dwelling parasitoid wasp with competing sex-ratio distorters.</title>
        <authorList>
            <person name="Culotta J."/>
            <person name="Lindsey A.R."/>
        </authorList>
    </citation>
    <scope>NUCLEOTIDE SEQUENCE [LARGE SCALE GENOMIC DNA]</scope>
    <source>
        <strain evidence="1 2">KSX58</strain>
    </source>
</reference>
<protein>
    <submittedName>
        <fullName evidence="1">Uncharacterized protein</fullName>
    </submittedName>
</protein>